<keyword evidence="2" id="KW-1185">Reference proteome</keyword>
<protein>
    <submittedName>
        <fullName evidence="1">Uncharacterized protein</fullName>
    </submittedName>
</protein>
<comment type="caution">
    <text evidence="1">The sequence shown here is derived from an EMBL/GenBank/DDBJ whole genome shotgun (WGS) entry which is preliminary data.</text>
</comment>
<dbReference type="AlphaFoldDB" id="A0A7D9H8Y1"/>
<dbReference type="Proteomes" id="UP001152795">
    <property type="component" value="Unassembled WGS sequence"/>
</dbReference>
<evidence type="ECO:0000313" key="2">
    <source>
        <dbReference type="Proteomes" id="UP001152795"/>
    </source>
</evidence>
<dbReference type="OrthoDB" id="10056483at2759"/>
<accession>A0A7D9H8Y1</accession>
<proteinExistence type="predicted"/>
<name>A0A7D9H8Y1_PARCT</name>
<gene>
    <name evidence="1" type="ORF">PACLA_8A063370</name>
</gene>
<sequence length="121" mass="14286">MEDCSNISDTEDYSKAFDTVNFKSVIHKMHSMGFSQNFLRWILSYLMGRRQFVQINDTSSGQLEIKFGVPQDQSWDLSFKSFSTFMYRIYKERFSAVVTNILLPHSFNLPNHRNLTSVRRK</sequence>
<reference evidence="1" key="1">
    <citation type="submission" date="2020-04" db="EMBL/GenBank/DDBJ databases">
        <authorList>
            <person name="Alioto T."/>
            <person name="Alioto T."/>
            <person name="Gomez Garrido J."/>
        </authorList>
    </citation>
    <scope>NUCLEOTIDE SEQUENCE</scope>
    <source>
        <strain evidence="1">A484AB</strain>
    </source>
</reference>
<dbReference type="EMBL" id="CACRXK020000128">
    <property type="protein sequence ID" value="CAB3978604.1"/>
    <property type="molecule type" value="Genomic_DNA"/>
</dbReference>
<evidence type="ECO:0000313" key="1">
    <source>
        <dbReference type="EMBL" id="CAB3978604.1"/>
    </source>
</evidence>
<organism evidence="1 2">
    <name type="scientific">Paramuricea clavata</name>
    <name type="common">Red gorgonian</name>
    <name type="synonym">Violescent sea-whip</name>
    <dbReference type="NCBI Taxonomy" id="317549"/>
    <lineage>
        <taxon>Eukaryota</taxon>
        <taxon>Metazoa</taxon>
        <taxon>Cnidaria</taxon>
        <taxon>Anthozoa</taxon>
        <taxon>Octocorallia</taxon>
        <taxon>Malacalcyonacea</taxon>
        <taxon>Plexauridae</taxon>
        <taxon>Paramuricea</taxon>
    </lineage>
</organism>